<evidence type="ECO:0000256" key="1">
    <source>
        <dbReference type="ARBA" id="ARBA00004141"/>
    </source>
</evidence>
<name>A0A1B9GJ59_9TREE</name>
<comment type="subcellular location">
    <subcellularLocation>
        <location evidence="1">Membrane</location>
        <topology evidence="1">Multi-pass membrane protein</topology>
    </subcellularLocation>
</comment>
<dbReference type="EMBL" id="KI669513">
    <property type="protein sequence ID" value="OCF31122.1"/>
    <property type="molecule type" value="Genomic_DNA"/>
</dbReference>
<keyword evidence="4 6" id="KW-0472">Membrane</keyword>
<dbReference type="PANTHER" id="PTHR31465">
    <property type="entry name" value="PROTEIN RTA1-RELATED"/>
    <property type="match status" value="1"/>
</dbReference>
<gene>
    <name evidence="8" type="ORF">I316_07254</name>
</gene>
<protein>
    <recommendedName>
        <fullName evidence="10">Integral membrane protein</fullName>
    </recommendedName>
</protein>
<feature type="transmembrane region" description="Helical" evidence="6">
    <location>
        <begin position="80"/>
        <end position="99"/>
    </location>
</feature>
<feature type="transmembrane region" description="Helical" evidence="6">
    <location>
        <begin position="46"/>
        <end position="68"/>
    </location>
</feature>
<organism evidence="8 9">
    <name type="scientific">Kwoniella heveanensis BCC8398</name>
    <dbReference type="NCBI Taxonomy" id="1296120"/>
    <lineage>
        <taxon>Eukaryota</taxon>
        <taxon>Fungi</taxon>
        <taxon>Dikarya</taxon>
        <taxon>Basidiomycota</taxon>
        <taxon>Agaricomycotina</taxon>
        <taxon>Tremellomycetes</taxon>
        <taxon>Tremellales</taxon>
        <taxon>Cryptococcaceae</taxon>
        <taxon>Kwoniella</taxon>
    </lineage>
</organism>
<sequence>MFRSNAPLLLLAALAAFNVALAADSARVCAADPYADPANDPCNILKYIPNLGANAVASVLYFLTAIALTYQQFRHRARWMLVLTIGAWAEGVGIALRLYYRQKPQVTSSYIAMNTVVVLSPCLFLAADYILLGRLVAYIEGSEYIRPLKPRLVSTVFVCSDVLTFLIQGSGGGLAASGSQSSADLGSKLFLIGLALQLVSFALFTCLWAVVGWRIKRNDPYLWRNTSGWKKVYWSLGFTCIFYLIRSFFRTIELADGFTGYLTTHEIYYLLLDALPLFIGITTFVPFWPGKYIVHGTVFQSIPLQERGGSNTNTGVNAVGYGGGNRSGELSPLDNKQ</sequence>
<reference evidence="9" key="2">
    <citation type="submission" date="2013-12" db="EMBL/GenBank/DDBJ databases">
        <title>Evolution of pathogenesis and genome organization in the Tremellales.</title>
        <authorList>
            <person name="Cuomo C."/>
            <person name="Litvintseva A."/>
            <person name="Heitman J."/>
            <person name="Chen Y."/>
            <person name="Sun S."/>
            <person name="Springer D."/>
            <person name="Dromer F."/>
            <person name="Young S."/>
            <person name="Zeng Q."/>
            <person name="Chapman S."/>
            <person name="Gujja S."/>
            <person name="Saif S."/>
            <person name="Birren B."/>
        </authorList>
    </citation>
    <scope>NUCLEOTIDE SEQUENCE [LARGE SCALE GENOMIC DNA]</scope>
    <source>
        <strain evidence="9">BCC8398</strain>
    </source>
</reference>
<dbReference type="InterPro" id="IPR007568">
    <property type="entry name" value="RTA1"/>
</dbReference>
<feature type="transmembrane region" description="Helical" evidence="6">
    <location>
        <begin position="111"/>
        <end position="131"/>
    </location>
</feature>
<proteinExistence type="predicted"/>
<keyword evidence="3 6" id="KW-1133">Transmembrane helix</keyword>
<evidence type="ECO:0000256" key="3">
    <source>
        <dbReference type="ARBA" id="ARBA00022989"/>
    </source>
</evidence>
<evidence type="ECO:0000256" key="7">
    <source>
        <dbReference type="SAM" id="SignalP"/>
    </source>
</evidence>
<feature type="transmembrane region" description="Helical" evidence="6">
    <location>
        <begin position="189"/>
        <end position="211"/>
    </location>
</feature>
<keyword evidence="9" id="KW-1185">Reference proteome</keyword>
<dbReference type="PANTHER" id="PTHR31465:SF1">
    <property type="entry name" value="PROTEIN RTA1-RELATED"/>
    <property type="match status" value="1"/>
</dbReference>
<accession>A0A1B9GJ59</accession>
<feature type="transmembrane region" description="Helical" evidence="6">
    <location>
        <begin position="232"/>
        <end position="249"/>
    </location>
</feature>
<feature type="region of interest" description="Disordered" evidence="5">
    <location>
        <begin position="315"/>
        <end position="337"/>
    </location>
</feature>
<keyword evidence="7" id="KW-0732">Signal</keyword>
<evidence type="ECO:0000256" key="5">
    <source>
        <dbReference type="SAM" id="MobiDB-lite"/>
    </source>
</evidence>
<dbReference type="Pfam" id="PF04479">
    <property type="entry name" value="RTA1"/>
    <property type="match status" value="1"/>
</dbReference>
<evidence type="ECO:0000256" key="4">
    <source>
        <dbReference type="ARBA" id="ARBA00023136"/>
    </source>
</evidence>
<keyword evidence="2 6" id="KW-0812">Transmembrane</keyword>
<dbReference type="STRING" id="1296120.A0A1B9GJ59"/>
<evidence type="ECO:0000313" key="8">
    <source>
        <dbReference type="EMBL" id="OCF31122.1"/>
    </source>
</evidence>
<dbReference type="GO" id="GO:0016020">
    <property type="term" value="C:membrane"/>
    <property type="evidence" value="ECO:0007669"/>
    <property type="project" value="UniProtKB-SubCell"/>
</dbReference>
<dbReference type="AlphaFoldDB" id="A0A1B9GJ59"/>
<feature type="transmembrane region" description="Helical" evidence="6">
    <location>
        <begin position="269"/>
        <end position="288"/>
    </location>
</feature>
<reference evidence="8 9" key="1">
    <citation type="submission" date="2013-07" db="EMBL/GenBank/DDBJ databases">
        <title>The Genome Sequence of Cryptococcus heveanensis BCC8398.</title>
        <authorList>
            <consortium name="The Broad Institute Genome Sequencing Platform"/>
            <person name="Cuomo C."/>
            <person name="Litvintseva A."/>
            <person name="Chen Y."/>
            <person name="Heitman J."/>
            <person name="Sun S."/>
            <person name="Springer D."/>
            <person name="Dromer F."/>
            <person name="Young S.K."/>
            <person name="Zeng Q."/>
            <person name="Gargeya S."/>
            <person name="Fitzgerald M."/>
            <person name="Abouelleil A."/>
            <person name="Alvarado L."/>
            <person name="Berlin A.M."/>
            <person name="Chapman S.B."/>
            <person name="Dewar J."/>
            <person name="Goldberg J."/>
            <person name="Griggs A."/>
            <person name="Gujja S."/>
            <person name="Hansen M."/>
            <person name="Howarth C."/>
            <person name="Imamovic A."/>
            <person name="Larimer J."/>
            <person name="McCowan C."/>
            <person name="Murphy C."/>
            <person name="Pearson M."/>
            <person name="Priest M."/>
            <person name="Roberts A."/>
            <person name="Saif S."/>
            <person name="Shea T."/>
            <person name="Sykes S."/>
            <person name="Wortman J."/>
            <person name="Nusbaum C."/>
            <person name="Birren B."/>
        </authorList>
    </citation>
    <scope>NUCLEOTIDE SEQUENCE [LARGE SCALE GENOMIC DNA]</scope>
    <source>
        <strain evidence="8 9">BCC8398</strain>
    </source>
</reference>
<feature type="signal peptide" evidence="7">
    <location>
        <begin position="1"/>
        <end position="22"/>
    </location>
</feature>
<evidence type="ECO:0000313" key="9">
    <source>
        <dbReference type="Proteomes" id="UP000092666"/>
    </source>
</evidence>
<dbReference type="OrthoDB" id="3358017at2759"/>
<evidence type="ECO:0008006" key="10">
    <source>
        <dbReference type="Google" id="ProtNLM"/>
    </source>
</evidence>
<evidence type="ECO:0000256" key="2">
    <source>
        <dbReference type="ARBA" id="ARBA00022692"/>
    </source>
</evidence>
<dbReference type="Proteomes" id="UP000092666">
    <property type="component" value="Unassembled WGS sequence"/>
</dbReference>
<feature type="transmembrane region" description="Helical" evidence="6">
    <location>
        <begin position="152"/>
        <end position="169"/>
    </location>
</feature>
<evidence type="ECO:0000256" key="6">
    <source>
        <dbReference type="SAM" id="Phobius"/>
    </source>
</evidence>
<feature type="chain" id="PRO_5008627073" description="Integral membrane protein" evidence="7">
    <location>
        <begin position="23"/>
        <end position="337"/>
    </location>
</feature>